<evidence type="ECO:0000313" key="1">
    <source>
        <dbReference type="EMBL" id="MEQ2310535.1"/>
    </source>
</evidence>
<dbReference type="Proteomes" id="UP001469553">
    <property type="component" value="Unassembled WGS sequence"/>
</dbReference>
<dbReference type="EMBL" id="JAHRIP010075806">
    <property type="protein sequence ID" value="MEQ2310535.1"/>
    <property type="molecule type" value="Genomic_DNA"/>
</dbReference>
<accession>A0ABV0ZYB3</accession>
<sequence length="112" mass="12889">MYMHGFRAVTELEGRQVSCAAAGATCLQSLSAHPLPVCEKCNRCCLSDLHAAVYIWNMQMKLCELTLKSHLHMLQIYQLHRKSDVDTVNTYYKRNLLDHNNVFKIFFTQPLA</sequence>
<organism evidence="1 2">
    <name type="scientific">Ameca splendens</name>
    <dbReference type="NCBI Taxonomy" id="208324"/>
    <lineage>
        <taxon>Eukaryota</taxon>
        <taxon>Metazoa</taxon>
        <taxon>Chordata</taxon>
        <taxon>Craniata</taxon>
        <taxon>Vertebrata</taxon>
        <taxon>Euteleostomi</taxon>
        <taxon>Actinopterygii</taxon>
        <taxon>Neopterygii</taxon>
        <taxon>Teleostei</taxon>
        <taxon>Neoteleostei</taxon>
        <taxon>Acanthomorphata</taxon>
        <taxon>Ovalentaria</taxon>
        <taxon>Atherinomorphae</taxon>
        <taxon>Cyprinodontiformes</taxon>
        <taxon>Goodeidae</taxon>
        <taxon>Ameca</taxon>
    </lineage>
</organism>
<keyword evidence="2" id="KW-1185">Reference proteome</keyword>
<name>A0ABV0ZYB3_9TELE</name>
<comment type="caution">
    <text evidence="1">The sequence shown here is derived from an EMBL/GenBank/DDBJ whole genome shotgun (WGS) entry which is preliminary data.</text>
</comment>
<evidence type="ECO:0000313" key="2">
    <source>
        <dbReference type="Proteomes" id="UP001469553"/>
    </source>
</evidence>
<protein>
    <submittedName>
        <fullName evidence="1">Uncharacterized protein</fullName>
    </submittedName>
</protein>
<gene>
    <name evidence="1" type="ORF">AMECASPLE_009989</name>
</gene>
<reference evidence="1 2" key="1">
    <citation type="submission" date="2021-06" db="EMBL/GenBank/DDBJ databases">
        <authorList>
            <person name="Palmer J.M."/>
        </authorList>
    </citation>
    <scope>NUCLEOTIDE SEQUENCE [LARGE SCALE GENOMIC DNA]</scope>
    <source>
        <strain evidence="1 2">AS_MEX2019</strain>
        <tissue evidence="1">Muscle</tissue>
    </source>
</reference>
<proteinExistence type="predicted"/>